<dbReference type="Pfam" id="PF01557">
    <property type="entry name" value="FAA_hydrolase"/>
    <property type="match status" value="1"/>
</dbReference>
<evidence type="ECO:0000256" key="2">
    <source>
        <dbReference type="ARBA" id="ARBA00022723"/>
    </source>
</evidence>
<accession>A0A327KPR3</accession>
<keyword evidence="4" id="KW-0378">Hydrolase</keyword>
<dbReference type="EMBL" id="NPEU01000070">
    <property type="protein sequence ID" value="RAI39613.1"/>
    <property type="molecule type" value="Genomic_DNA"/>
</dbReference>
<evidence type="ECO:0000313" key="4">
    <source>
        <dbReference type="EMBL" id="RAI39613.1"/>
    </source>
</evidence>
<dbReference type="InterPro" id="IPR036663">
    <property type="entry name" value="Fumarylacetoacetase_C_sf"/>
</dbReference>
<protein>
    <submittedName>
        <fullName evidence="4">Fumarylacetoacetate hydrolase</fullName>
    </submittedName>
</protein>
<keyword evidence="2" id="KW-0479">Metal-binding</keyword>
<proteinExistence type="inferred from homology"/>
<sequence>MKLATFKVGTEQLVGAVDGNEVVVIDVPDMRTLFELGAPVKDQAEKRLTKRRFKLADVKLCAPIQPKKIFHTAGNYAEHAHEGDRSNWVAAIKPWIVFFQNVDAVIGPDDPVVYPEHLTKCLDYELELCVLLAKPGKFFTEKEASDYIGGYVIFNDITARDIQRREMESANFCFSKSIDTFCPFGPWIVTPDEIPDPYNLNLELRVNGEKRQISNSSHMSVTIPQLLSKFSPLGYNAGDILTTGTVSGVAAFSADPEAWYLKPGDVMEAEIEKIGVLRNKVISWKEAYGVDAPAWQGF</sequence>
<comment type="similarity">
    <text evidence="1">Belongs to the FAH family.</text>
</comment>
<dbReference type="Proteomes" id="UP000248863">
    <property type="component" value="Unassembled WGS sequence"/>
</dbReference>
<keyword evidence="5" id="KW-1185">Reference proteome</keyword>
<name>A0A327KPR3_9BRAD</name>
<dbReference type="InterPro" id="IPR011234">
    <property type="entry name" value="Fumarylacetoacetase-like_C"/>
</dbReference>
<dbReference type="OrthoDB" id="5197601at2"/>
<gene>
    <name evidence="4" type="ORF">CH338_08920</name>
</gene>
<dbReference type="GO" id="GO:0044281">
    <property type="term" value="P:small molecule metabolic process"/>
    <property type="evidence" value="ECO:0007669"/>
    <property type="project" value="UniProtKB-ARBA"/>
</dbReference>
<dbReference type="InterPro" id="IPR051121">
    <property type="entry name" value="FAH"/>
</dbReference>
<feature type="domain" description="Fumarylacetoacetase-like C-terminal" evidence="3">
    <location>
        <begin position="68"/>
        <end position="281"/>
    </location>
</feature>
<dbReference type="Gene3D" id="3.90.850.10">
    <property type="entry name" value="Fumarylacetoacetase-like, C-terminal domain"/>
    <property type="match status" value="1"/>
</dbReference>
<comment type="caution">
    <text evidence="4">The sequence shown here is derived from an EMBL/GenBank/DDBJ whole genome shotgun (WGS) entry which is preliminary data.</text>
</comment>
<dbReference type="GO" id="GO:0016787">
    <property type="term" value="F:hydrolase activity"/>
    <property type="evidence" value="ECO:0007669"/>
    <property type="project" value="UniProtKB-KW"/>
</dbReference>
<organism evidence="4 5">
    <name type="scientific">Rhodoplanes elegans</name>
    <dbReference type="NCBI Taxonomy" id="29408"/>
    <lineage>
        <taxon>Bacteria</taxon>
        <taxon>Pseudomonadati</taxon>
        <taxon>Pseudomonadota</taxon>
        <taxon>Alphaproteobacteria</taxon>
        <taxon>Hyphomicrobiales</taxon>
        <taxon>Nitrobacteraceae</taxon>
        <taxon>Rhodoplanes</taxon>
    </lineage>
</organism>
<dbReference type="GO" id="GO:0046872">
    <property type="term" value="F:metal ion binding"/>
    <property type="evidence" value="ECO:0007669"/>
    <property type="project" value="UniProtKB-KW"/>
</dbReference>
<dbReference type="AlphaFoldDB" id="A0A327KPR3"/>
<dbReference type="PANTHER" id="PTHR42796:SF4">
    <property type="entry name" value="FUMARYLACETOACETATE HYDROLASE DOMAIN-CONTAINING PROTEIN 2A"/>
    <property type="match status" value="1"/>
</dbReference>
<dbReference type="PANTHER" id="PTHR42796">
    <property type="entry name" value="FUMARYLACETOACETATE HYDROLASE DOMAIN-CONTAINING PROTEIN 2A-RELATED"/>
    <property type="match status" value="1"/>
</dbReference>
<evidence type="ECO:0000259" key="3">
    <source>
        <dbReference type="Pfam" id="PF01557"/>
    </source>
</evidence>
<reference evidence="4 5" key="1">
    <citation type="submission" date="2017-07" db="EMBL/GenBank/DDBJ databases">
        <title>Draft Genome Sequences of Select Purple Nonsulfur Bacteria.</title>
        <authorList>
            <person name="Lasarre B."/>
            <person name="Mckinlay J.B."/>
        </authorList>
    </citation>
    <scope>NUCLEOTIDE SEQUENCE [LARGE SCALE GENOMIC DNA]</scope>
    <source>
        <strain evidence="4 5">DSM 11907</strain>
    </source>
</reference>
<evidence type="ECO:0000313" key="5">
    <source>
        <dbReference type="Proteomes" id="UP000248863"/>
    </source>
</evidence>
<dbReference type="SUPFAM" id="SSF56529">
    <property type="entry name" value="FAH"/>
    <property type="match status" value="1"/>
</dbReference>
<dbReference type="RefSeq" id="WP_111356753.1">
    <property type="nucleotide sequence ID" value="NZ_NHSK01000095.1"/>
</dbReference>
<evidence type="ECO:0000256" key="1">
    <source>
        <dbReference type="ARBA" id="ARBA00010211"/>
    </source>
</evidence>